<reference evidence="1 2" key="1">
    <citation type="submission" date="2020-05" db="EMBL/GenBank/DDBJ databases">
        <title>Draft genome sequence of Desulfovibrio psychrotolerans JS1T.</title>
        <authorList>
            <person name="Ueno A."/>
            <person name="Tamazawa S."/>
            <person name="Tamamura S."/>
            <person name="Murakami T."/>
            <person name="Kiyama T."/>
            <person name="Inomata H."/>
            <person name="Amano Y."/>
            <person name="Miyakawa K."/>
            <person name="Tamaki H."/>
            <person name="Naganuma T."/>
            <person name="Kaneko K."/>
        </authorList>
    </citation>
    <scope>NUCLEOTIDE SEQUENCE [LARGE SCALE GENOMIC DNA]</scope>
    <source>
        <strain evidence="1 2">JS1</strain>
    </source>
</reference>
<dbReference type="EMBL" id="BLVP01000001">
    <property type="protein sequence ID" value="GFM35805.1"/>
    <property type="molecule type" value="Genomic_DNA"/>
</dbReference>
<proteinExistence type="predicted"/>
<dbReference type="Proteomes" id="UP000503820">
    <property type="component" value="Unassembled WGS sequence"/>
</dbReference>
<sequence length="196" mass="21111">MDISIRTDAEGMNHWAGIMQHGVVVESPVGGTVRYVLETGFDFAHGYVEDRIKTVFIDGMPVDNIDTAVVHDGARMGLAAALPGAAGIAMRRNSPYAALRGDITRGAEAEEEIVPGHITLLLFNLIMVEKGAQFLSQGVQTTGYRFGRMLAEHPATAALLADAPSVAAENCKRQELLDWAQKNPEASIRLRVAIAE</sequence>
<evidence type="ECO:0000313" key="1">
    <source>
        <dbReference type="EMBL" id="GFM35805.1"/>
    </source>
</evidence>
<accession>A0A7J0BRP0</accession>
<evidence type="ECO:0000313" key="2">
    <source>
        <dbReference type="Proteomes" id="UP000503820"/>
    </source>
</evidence>
<dbReference type="AlphaFoldDB" id="A0A7J0BRP0"/>
<comment type="caution">
    <text evidence="1">The sequence shown here is derived from an EMBL/GenBank/DDBJ whole genome shotgun (WGS) entry which is preliminary data.</text>
</comment>
<name>A0A7J0BRP0_9BACT</name>
<dbReference type="RefSeq" id="WP_174408476.1">
    <property type="nucleotide sequence ID" value="NZ_BLVP01000001.1"/>
</dbReference>
<gene>
    <name evidence="1" type="ORF">DSM19430T_04890</name>
</gene>
<protein>
    <submittedName>
        <fullName evidence="1">Uncharacterized protein</fullName>
    </submittedName>
</protein>
<organism evidence="1 2">
    <name type="scientific">Desulfovibrio psychrotolerans</name>
    <dbReference type="NCBI Taxonomy" id="415242"/>
    <lineage>
        <taxon>Bacteria</taxon>
        <taxon>Pseudomonadati</taxon>
        <taxon>Thermodesulfobacteriota</taxon>
        <taxon>Desulfovibrionia</taxon>
        <taxon>Desulfovibrionales</taxon>
        <taxon>Desulfovibrionaceae</taxon>
        <taxon>Desulfovibrio</taxon>
    </lineage>
</organism>
<keyword evidence="2" id="KW-1185">Reference proteome</keyword>